<protein>
    <submittedName>
        <fullName evidence="2">Uncharacterized protein</fullName>
    </submittedName>
</protein>
<proteinExistence type="predicted"/>
<gene>
    <name evidence="2" type="ORF">BDK51DRAFT_44271</name>
</gene>
<evidence type="ECO:0000313" key="2">
    <source>
        <dbReference type="EMBL" id="RKO91019.1"/>
    </source>
</evidence>
<dbReference type="Proteomes" id="UP000269721">
    <property type="component" value="Unassembled WGS sequence"/>
</dbReference>
<sequence length="292" mass="32957">MPHPQKRPSSPARRDSDDSSLTDLPDSSDSDQDSNPKTRKTQQVPPRKKLAPEDDHSPEAVLKPANQTSQRRPFKSSYTESIEIVLDEGLNDSVARLTQVYLSKETYPPQSLLHAIIKAHTKSLALCESDQTPVTPSATNRGKAQKPTGPIHACELFAVLDRVRALHGSVPFEGMWDEEGRRGDGFWDLVGRIWNCMEDADVGSVKFEQSRLLMHFLADILRLDLEDHLDEPASSILGASISWVNNRSLPRKLHVPLSLCAKMFQTKREDVIEIREIAQAWLREVRLFTHIR</sequence>
<accession>A0A4P9WE76</accession>
<evidence type="ECO:0000313" key="3">
    <source>
        <dbReference type="Proteomes" id="UP000269721"/>
    </source>
</evidence>
<name>A0A4P9WE76_9FUNG</name>
<reference evidence="3" key="1">
    <citation type="journal article" date="2018" name="Nat. Microbiol.">
        <title>Leveraging single-cell genomics to expand the fungal tree of life.</title>
        <authorList>
            <person name="Ahrendt S.R."/>
            <person name="Quandt C.A."/>
            <person name="Ciobanu D."/>
            <person name="Clum A."/>
            <person name="Salamov A."/>
            <person name="Andreopoulos B."/>
            <person name="Cheng J.F."/>
            <person name="Woyke T."/>
            <person name="Pelin A."/>
            <person name="Henrissat B."/>
            <person name="Reynolds N.K."/>
            <person name="Benny G.L."/>
            <person name="Smith M.E."/>
            <person name="James T.Y."/>
            <person name="Grigoriev I.V."/>
        </authorList>
    </citation>
    <scope>NUCLEOTIDE SEQUENCE [LARGE SCALE GENOMIC DNA]</scope>
</reference>
<dbReference type="AlphaFoldDB" id="A0A4P9WE76"/>
<evidence type="ECO:0000256" key="1">
    <source>
        <dbReference type="SAM" id="MobiDB-lite"/>
    </source>
</evidence>
<dbReference type="EMBL" id="KZ995267">
    <property type="protein sequence ID" value="RKO91019.1"/>
    <property type="molecule type" value="Genomic_DNA"/>
</dbReference>
<keyword evidence="3" id="KW-1185">Reference proteome</keyword>
<feature type="compositionally biased region" description="Polar residues" evidence="1">
    <location>
        <begin position="65"/>
        <end position="76"/>
    </location>
</feature>
<organism evidence="2 3">
    <name type="scientific">Blyttiomyces helicus</name>
    <dbReference type="NCBI Taxonomy" id="388810"/>
    <lineage>
        <taxon>Eukaryota</taxon>
        <taxon>Fungi</taxon>
        <taxon>Fungi incertae sedis</taxon>
        <taxon>Chytridiomycota</taxon>
        <taxon>Chytridiomycota incertae sedis</taxon>
        <taxon>Chytridiomycetes</taxon>
        <taxon>Chytridiomycetes incertae sedis</taxon>
        <taxon>Blyttiomyces</taxon>
    </lineage>
</organism>
<feature type="region of interest" description="Disordered" evidence="1">
    <location>
        <begin position="1"/>
        <end position="76"/>
    </location>
</feature>